<dbReference type="Pfam" id="PF22617">
    <property type="entry name" value="HCS_D2"/>
    <property type="match status" value="1"/>
</dbReference>
<evidence type="ECO:0000256" key="7">
    <source>
        <dbReference type="ARBA" id="ARBA00022679"/>
    </source>
</evidence>
<evidence type="ECO:0000256" key="6">
    <source>
        <dbReference type="ARBA" id="ARBA00022605"/>
    </source>
</evidence>
<dbReference type="SUPFAM" id="SSF51569">
    <property type="entry name" value="Aldolase"/>
    <property type="match status" value="1"/>
</dbReference>
<keyword evidence="5 11" id="KW-0432">Leucine biosynthesis</keyword>
<dbReference type="Pfam" id="PF08502">
    <property type="entry name" value="LeuA_dimer"/>
    <property type="match status" value="1"/>
</dbReference>
<comment type="subunit">
    <text evidence="11">Homodimer.</text>
</comment>
<dbReference type="Gene3D" id="3.20.20.70">
    <property type="entry name" value="Aldolase class I"/>
    <property type="match status" value="1"/>
</dbReference>
<dbReference type="Gene3D" id="3.30.160.270">
    <property type="match status" value="1"/>
</dbReference>
<dbReference type="Gene3D" id="1.10.238.260">
    <property type="match status" value="1"/>
</dbReference>
<keyword evidence="14" id="KW-1185">Reference proteome</keyword>
<dbReference type="InterPro" id="IPR002034">
    <property type="entry name" value="AIPM/Hcit_synth_CS"/>
</dbReference>
<dbReference type="NCBIfam" id="NF002086">
    <property type="entry name" value="PRK00915.1-3"/>
    <property type="match status" value="1"/>
</dbReference>
<dbReference type="InterPro" id="IPR013709">
    <property type="entry name" value="2-isopropylmalate_synth_dimer"/>
</dbReference>
<evidence type="ECO:0000313" key="13">
    <source>
        <dbReference type="EMBL" id="EHM09369.1"/>
    </source>
</evidence>
<dbReference type="RefSeq" id="WP_006582862.1">
    <property type="nucleotide sequence ID" value="NZ_CM001377.1"/>
</dbReference>
<dbReference type="InterPro" id="IPR050073">
    <property type="entry name" value="2-IPM_HCS-like"/>
</dbReference>
<dbReference type="SUPFAM" id="SSF110921">
    <property type="entry name" value="2-isopropylmalate synthase LeuA, allosteric (dimerisation) domain"/>
    <property type="match status" value="1"/>
</dbReference>
<dbReference type="GO" id="GO:0005737">
    <property type="term" value="C:cytoplasm"/>
    <property type="evidence" value="ECO:0007669"/>
    <property type="project" value="UniProtKB-UniRule"/>
</dbReference>
<dbReference type="eggNOG" id="COG0119">
    <property type="taxonomic scope" value="Bacteria"/>
</dbReference>
<comment type="cofactor">
    <cofactor evidence="11">
        <name>Mn(2+)</name>
        <dbReference type="ChEBI" id="CHEBI:29035"/>
    </cofactor>
</comment>
<evidence type="ECO:0000256" key="9">
    <source>
        <dbReference type="ARBA" id="ARBA00023211"/>
    </source>
</evidence>
<evidence type="ECO:0000259" key="12">
    <source>
        <dbReference type="PROSITE" id="PS50991"/>
    </source>
</evidence>
<dbReference type="PROSITE" id="PS50991">
    <property type="entry name" value="PYR_CT"/>
    <property type="match status" value="1"/>
</dbReference>
<evidence type="ECO:0000256" key="5">
    <source>
        <dbReference type="ARBA" id="ARBA00022430"/>
    </source>
</evidence>
<dbReference type="NCBIfam" id="TIGR00973">
    <property type="entry name" value="leuA_bact"/>
    <property type="match status" value="1"/>
</dbReference>
<protein>
    <recommendedName>
        <fullName evidence="4 11">2-isopropylmalate synthase</fullName>
        <ecNumber evidence="3 11">2.3.3.13</ecNumber>
    </recommendedName>
    <alternativeName>
        <fullName evidence="11">Alpha-IPM synthase</fullName>
    </alternativeName>
    <alternativeName>
        <fullName evidence="11">Alpha-isopropylmalate synthase</fullName>
    </alternativeName>
</protein>
<dbReference type="InterPro" id="IPR005671">
    <property type="entry name" value="LeuA_bact_synth"/>
</dbReference>
<dbReference type="Proteomes" id="UP000005730">
    <property type="component" value="Chromosome"/>
</dbReference>
<proteinExistence type="inferred from homology"/>
<dbReference type="GO" id="GO:0030145">
    <property type="term" value="F:manganese ion binding"/>
    <property type="evidence" value="ECO:0007669"/>
    <property type="project" value="UniProtKB-UniRule"/>
</dbReference>
<gene>
    <name evidence="11" type="primary">leuA</name>
    <name evidence="13" type="ORF">TheveDRAFT_0185</name>
</gene>
<dbReference type="GO" id="GO:0003852">
    <property type="term" value="F:2-isopropylmalate synthase activity"/>
    <property type="evidence" value="ECO:0007669"/>
    <property type="project" value="UniProtKB-UniRule"/>
</dbReference>
<dbReference type="PANTHER" id="PTHR10277:SF9">
    <property type="entry name" value="2-ISOPROPYLMALATE SYNTHASE 1, CHLOROPLASTIC-RELATED"/>
    <property type="match status" value="1"/>
</dbReference>
<evidence type="ECO:0000256" key="10">
    <source>
        <dbReference type="ARBA" id="ARBA00023304"/>
    </source>
</evidence>
<dbReference type="STRING" id="926567.TheveDRAFT_0185"/>
<comment type="similarity">
    <text evidence="2 11">Belongs to the alpha-IPM synthase/homocitrate synthase family. LeuA type 1 subfamily.</text>
</comment>
<dbReference type="SMART" id="SM00917">
    <property type="entry name" value="LeuA_dimer"/>
    <property type="match status" value="1"/>
</dbReference>
<keyword evidence="7 11" id="KW-0808">Transferase</keyword>
<reference evidence="13 14" key="1">
    <citation type="submission" date="2011-10" db="EMBL/GenBank/DDBJ databases">
        <title>The Noncontiguous Finished genome of Thermanaerovibrio velox DSM 12556.</title>
        <authorList>
            <consortium name="US DOE Joint Genome Institute (JGI-PGF)"/>
            <person name="Lucas S."/>
            <person name="Copeland A."/>
            <person name="Lapidus A."/>
            <person name="Glavina del Rio T."/>
            <person name="Dalin E."/>
            <person name="Tice H."/>
            <person name="Bruce D."/>
            <person name="Goodwin L."/>
            <person name="Pitluck S."/>
            <person name="Peters L."/>
            <person name="Mikhailova N."/>
            <person name="Teshima H."/>
            <person name="Kyrpides N."/>
            <person name="Mavromatis K."/>
            <person name="Ivanova N."/>
            <person name="Markowitz V."/>
            <person name="Cheng J.-F."/>
            <person name="Hugenholtz P."/>
            <person name="Woyke T."/>
            <person name="Wu D."/>
            <person name="Spring S."/>
            <person name="Brambilla E.-M."/>
            <person name="Klenk H.-P."/>
            <person name="Eisen J.A."/>
        </authorList>
    </citation>
    <scope>NUCLEOTIDE SEQUENCE [LARGE SCALE GENOMIC DNA]</scope>
    <source>
        <strain evidence="13 14">DSM 12556</strain>
    </source>
</reference>
<dbReference type="OrthoDB" id="9804858at2"/>
<organism evidence="13 14">
    <name type="scientific">Thermanaerovibrio velox DSM 12556</name>
    <dbReference type="NCBI Taxonomy" id="926567"/>
    <lineage>
        <taxon>Bacteria</taxon>
        <taxon>Thermotogati</taxon>
        <taxon>Synergistota</taxon>
        <taxon>Synergistia</taxon>
        <taxon>Synergistales</taxon>
        <taxon>Synergistaceae</taxon>
        <taxon>Thermanaerovibrio</taxon>
    </lineage>
</organism>
<accession>H0UNG2</accession>
<evidence type="ECO:0000313" key="14">
    <source>
        <dbReference type="Proteomes" id="UP000005730"/>
    </source>
</evidence>
<dbReference type="Pfam" id="PF00682">
    <property type="entry name" value="HMGL-like"/>
    <property type="match status" value="1"/>
</dbReference>
<dbReference type="EC" id="2.3.3.13" evidence="3 11"/>
<dbReference type="FunFam" id="3.20.20.70:FF:000010">
    <property type="entry name" value="2-isopropylmalate synthase"/>
    <property type="match status" value="1"/>
</dbReference>
<comment type="pathway">
    <text evidence="1 11">Amino-acid biosynthesis; L-leucine biosynthesis; L-leucine from 3-methyl-2-oxobutanoate: step 1/4.</text>
</comment>
<dbReference type="HAMAP" id="MF_01025">
    <property type="entry name" value="LeuA_type1"/>
    <property type="match status" value="1"/>
</dbReference>
<dbReference type="FunFam" id="1.10.238.260:FF:000001">
    <property type="entry name" value="2-isopropylmalate synthase"/>
    <property type="match status" value="1"/>
</dbReference>
<dbReference type="InterPro" id="IPR000891">
    <property type="entry name" value="PYR_CT"/>
</dbReference>
<evidence type="ECO:0000256" key="2">
    <source>
        <dbReference type="ARBA" id="ARBA00009396"/>
    </source>
</evidence>
<comment type="function">
    <text evidence="11">Catalyzes the condensation of the acetyl group of acetyl-CoA with 3-methyl-2-oxobutanoate (2-ketoisovalerate) to form 3-carboxy-3-hydroxy-4-methylpentanoate (2-isopropylmalate).</text>
</comment>
<evidence type="ECO:0000256" key="4">
    <source>
        <dbReference type="ARBA" id="ARBA00018198"/>
    </source>
</evidence>
<dbReference type="PANTHER" id="PTHR10277">
    <property type="entry name" value="HOMOCITRATE SYNTHASE-RELATED"/>
    <property type="match status" value="1"/>
</dbReference>
<sequence>MNRVRIFDTTLRDGEQAAGVNLNLQEKLRIAQRLDQMGVDVIEAGFPAASDGDFQAVKAVGEAVSCTVAGLARTREQDILRAFEALKGAARPRIHVFIATSPIHMEYKLKMTPQEVLAEIRKGVRLAKSLAEDVEFSAEDASRSEIDFLKEAYMTAAEMGASTLNVPDTVGYAQPEEFGAFVKALIDSMGTSSLIWSVHCHDDLGLAAANSLAAVAAGARQVECTVNGIGERAGNASLEEIVMALKTRRDFFRLDTGVNTRHLYPMSRLVSRLTGLPVPPNKAVVGDNAFAHESGIHQHGMLSNRNTYEIMSPEDVGAPSSSLVLGKHSGSHAFRERVKEMGYHLSDQELKEAFKLFKDLCDRKKSVTNEDIEAILEDRVMSTMEGCRYELLSFSVQASSDTAHASVTLKVDGEEKTDAAAGNGPVEAAYRAIDRITGLSPELKEFRITAVSGSADSLGEASVELSLNGLSALGRWASTDVIGSAIGAYVNALNRLTARERVVDRA</sequence>
<keyword evidence="9 11" id="KW-0464">Manganese</keyword>
<keyword evidence="10 11" id="KW-0100">Branched-chain amino acid biosynthesis</keyword>
<dbReference type="CDD" id="cd07940">
    <property type="entry name" value="DRE_TIM_IPMS"/>
    <property type="match status" value="1"/>
</dbReference>
<evidence type="ECO:0000256" key="8">
    <source>
        <dbReference type="ARBA" id="ARBA00022723"/>
    </source>
</evidence>
<keyword evidence="6 11" id="KW-0028">Amino-acid biosynthesis</keyword>
<feature type="binding site" evidence="11">
    <location>
        <position position="13"/>
    </location>
    <ligand>
        <name>Mn(2+)</name>
        <dbReference type="ChEBI" id="CHEBI:29035"/>
    </ligand>
</feature>
<feature type="binding site" evidence="11">
    <location>
        <position position="199"/>
    </location>
    <ligand>
        <name>Mn(2+)</name>
        <dbReference type="ChEBI" id="CHEBI:29035"/>
    </ligand>
</feature>
<dbReference type="InterPro" id="IPR013785">
    <property type="entry name" value="Aldolase_TIM"/>
</dbReference>
<dbReference type="GO" id="GO:0003985">
    <property type="term" value="F:acetyl-CoA C-acetyltransferase activity"/>
    <property type="evidence" value="ECO:0007669"/>
    <property type="project" value="UniProtKB-UniRule"/>
</dbReference>
<feature type="region of interest" description="Regulatory domain" evidence="11">
    <location>
        <begin position="390"/>
        <end position="506"/>
    </location>
</feature>
<keyword evidence="8 11" id="KW-0479">Metal-binding</keyword>
<dbReference type="InterPro" id="IPR036230">
    <property type="entry name" value="LeuA_allosteric_dom_sf"/>
</dbReference>
<feature type="binding site" evidence="11">
    <location>
        <position position="235"/>
    </location>
    <ligand>
        <name>Mn(2+)</name>
        <dbReference type="ChEBI" id="CHEBI:29035"/>
    </ligand>
</feature>
<dbReference type="UniPathway" id="UPA00048">
    <property type="reaction ID" value="UER00070"/>
</dbReference>
<dbReference type="PROSITE" id="PS00816">
    <property type="entry name" value="AIPM_HOMOCIT_SYNTH_2"/>
    <property type="match status" value="1"/>
</dbReference>
<dbReference type="EMBL" id="CM001377">
    <property type="protein sequence ID" value="EHM09369.1"/>
    <property type="molecule type" value="Genomic_DNA"/>
</dbReference>
<keyword evidence="11" id="KW-0963">Cytoplasm</keyword>
<feature type="domain" description="Pyruvate carboxyltransferase" evidence="12">
    <location>
        <begin position="4"/>
        <end position="264"/>
    </location>
</feature>
<dbReference type="GO" id="GO:0009098">
    <property type="term" value="P:L-leucine biosynthetic process"/>
    <property type="evidence" value="ECO:0007669"/>
    <property type="project" value="UniProtKB-UniRule"/>
</dbReference>
<name>H0UNG2_9BACT</name>
<evidence type="ECO:0000256" key="3">
    <source>
        <dbReference type="ARBA" id="ARBA00012973"/>
    </source>
</evidence>
<dbReference type="InterPro" id="IPR054691">
    <property type="entry name" value="LeuA/HCS_post-cat"/>
</dbReference>
<evidence type="ECO:0000256" key="1">
    <source>
        <dbReference type="ARBA" id="ARBA00004689"/>
    </source>
</evidence>
<comment type="catalytic activity">
    <reaction evidence="11">
        <text>3-methyl-2-oxobutanoate + acetyl-CoA + H2O = (2S)-2-isopropylmalate + CoA + H(+)</text>
        <dbReference type="Rhea" id="RHEA:21524"/>
        <dbReference type="ChEBI" id="CHEBI:1178"/>
        <dbReference type="ChEBI" id="CHEBI:11851"/>
        <dbReference type="ChEBI" id="CHEBI:15377"/>
        <dbReference type="ChEBI" id="CHEBI:15378"/>
        <dbReference type="ChEBI" id="CHEBI:57287"/>
        <dbReference type="ChEBI" id="CHEBI:57288"/>
        <dbReference type="EC" id="2.3.3.13"/>
    </reaction>
</comment>
<dbReference type="HOGENOM" id="CLU_022158_0_1_0"/>
<dbReference type="AlphaFoldDB" id="H0UNG2"/>
<dbReference type="PROSITE" id="PS00815">
    <property type="entry name" value="AIPM_HOMOCIT_SYNTH_1"/>
    <property type="match status" value="1"/>
</dbReference>
<feature type="binding site" evidence="11">
    <location>
        <position position="201"/>
    </location>
    <ligand>
        <name>Mn(2+)</name>
        <dbReference type="ChEBI" id="CHEBI:29035"/>
    </ligand>
</feature>
<evidence type="ECO:0000256" key="11">
    <source>
        <dbReference type="HAMAP-Rule" id="MF_01025"/>
    </source>
</evidence>